<evidence type="ECO:0000256" key="1">
    <source>
        <dbReference type="ARBA" id="ARBA00022443"/>
    </source>
</evidence>
<dbReference type="GO" id="GO:0005096">
    <property type="term" value="F:GTPase activator activity"/>
    <property type="evidence" value="ECO:0007669"/>
    <property type="project" value="InterPro"/>
</dbReference>
<dbReference type="AlphaFoldDB" id="A0A4C1ZIU9"/>
<dbReference type="CDD" id="cd11882">
    <property type="entry name" value="SH3_GRAF-like"/>
    <property type="match status" value="1"/>
</dbReference>
<dbReference type="InterPro" id="IPR047234">
    <property type="entry name" value="GRAF_fam"/>
</dbReference>
<dbReference type="PROSITE" id="PS50002">
    <property type="entry name" value="SH3"/>
    <property type="match status" value="1"/>
</dbReference>
<feature type="compositionally biased region" description="Pro residues" evidence="3">
    <location>
        <begin position="161"/>
        <end position="173"/>
    </location>
</feature>
<name>A0A4C1ZIU9_EUMVA</name>
<organism evidence="5 6">
    <name type="scientific">Eumeta variegata</name>
    <name type="common">Bagworm moth</name>
    <name type="synonym">Eumeta japonica</name>
    <dbReference type="NCBI Taxonomy" id="151549"/>
    <lineage>
        <taxon>Eukaryota</taxon>
        <taxon>Metazoa</taxon>
        <taxon>Ecdysozoa</taxon>
        <taxon>Arthropoda</taxon>
        <taxon>Hexapoda</taxon>
        <taxon>Insecta</taxon>
        <taxon>Pterygota</taxon>
        <taxon>Neoptera</taxon>
        <taxon>Endopterygota</taxon>
        <taxon>Lepidoptera</taxon>
        <taxon>Glossata</taxon>
        <taxon>Ditrysia</taxon>
        <taxon>Tineoidea</taxon>
        <taxon>Psychidae</taxon>
        <taxon>Oiketicinae</taxon>
        <taxon>Eumeta</taxon>
    </lineage>
</organism>
<feature type="domain" description="SH3" evidence="4">
    <location>
        <begin position="281"/>
        <end position="340"/>
    </location>
</feature>
<keyword evidence="6" id="KW-1185">Reference proteome</keyword>
<dbReference type="SUPFAM" id="SSF50044">
    <property type="entry name" value="SH3-domain"/>
    <property type="match status" value="1"/>
</dbReference>
<evidence type="ECO:0000313" key="6">
    <source>
        <dbReference type="Proteomes" id="UP000299102"/>
    </source>
</evidence>
<evidence type="ECO:0000256" key="2">
    <source>
        <dbReference type="PROSITE-ProRule" id="PRU00192"/>
    </source>
</evidence>
<reference evidence="5 6" key="1">
    <citation type="journal article" date="2019" name="Commun. Biol.">
        <title>The bagworm genome reveals a unique fibroin gene that provides high tensile strength.</title>
        <authorList>
            <person name="Kono N."/>
            <person name="Nakamura H."/>
            <person name="Ohtoshi R."/>
            <person name="Tomita M."/>
            <person name="Numata K."/>
            <person name="Arakawa K."/>
        </authorList>
    </citation>
    <scope>NUCLEOTIDE SEQUENCE [LARGE SCALE GENOMIC DNA]</scope>
</reference>
<feature type="compositionally biased region" description="Pro residues" evidence="3">
    <location>
        <begin position="269"/>
        <end position="278"/>
    </location>
</feature>
<gene>
    <name evidence="5" type="primary">Arhgap26</name>
    <name evidence="5" type="ORF">EVAR_86713_1</name>
</gene>
<proteinExistence type="predicted"/>
<keyword evidence="1 2" id="KW-0728">SH3 domain</keyword>
<dbReference type="PANTHER" id="PTHR12552">
    <property type="entry name" value="OLIGOPHRENIN 1"/>
    <property type="match status" value="1"/>
</dbReference>
<feature type="region of interest" description="Disordered" evidence="3">
    <location>
        <begin position="151"/>
        <end position="176"/>
    </location>
</feature>
<feature type="compositionally biased region" description="Low complexity" evidence="3">
    <location>
        <begin position="232"/>
        <end position="246"/>
    </location>
</feature>
<dbReference type="Proteomes" id="UP000299102">
    <property type="component" value="Unassembled WGS sequence"/>
</dbReference>
<sequence>MCTRQREIPAGWSSTHGERGSAFGLLGSRKDIICIVILLLIIGTDLEGTLKPKTRSYASYRAASGSCACGMRAQKNNRRAHLPHREAAARAPGGQGQVRAHVAAHLPSSAPYSAPCAVRDALSSRLRNGAYAMIICLSGFVIAGGRPLSQHPRASCRAESAPPPPPPPQPPAHAEPEWGSARYAALHHRLLHHYPALPPPPRGAALGTPALELAHTCPCTTCTAYIAGGVSSVRSDTSSTDSGSSASPPPHPPPPAHPPRALPHQSTGVPPPPAPPYLRHPRYTRVRTLYACLGESEGELSFEPNQIITNVSASAEPGWLTGTLNGATGLVPENYVEPLP</sequence>
<dbReference type="InterPro" id="IPR001452">
    <property type="entry name" value="SH3_domain"/>
</dbReference>
<feature type="compositionally biased region" description="Pro residues" evidence="3">
    <location>
        <begin position="247"/>
        <end position="261"/>
    </location>
</feature>
<protein>
    <submittedName>
        <fullName evidence="5">Rho GTPase-activating protein 26</fullName>
    </submittedName>
</protein>
<dbReference type="Pfam" id="PF14604">
    <property type="entry name" value="SH3_9"/>
    <property type="match status" value="1"/>
</dbReference>
<dbReference type="SMART" id="SM00326">
    <property type="entry name" value="SH3"/>
    <property type="match status" value="1"/>
</dbReference>
<dbReference type="InterPro" id="IPR036028">
    <property type="entry name" value="SH3-like_dom_sf"/>
</dbReference>
<feature type="region of interest" description="Disordered" evidence="3">
    <location>
        <begin position="232"/>
        <end position="280"/>
    </location>
</feature>
<comment type="caution">
    <text evidence="5">The sequence shown here is derived from an EMBL/GenBank/DDBJ whole genome shotgun (WGS) entry which is preliminary data.</text>
</comment>
<evidence type="ECO:0000256" key="3">
    <source>
        <dbReference type="SAM" id="MobiDB-lite"/>
    </source>
</evidence>
<dbReference type="Gene3D" id="2.30.30.40">
    <property type="entry name" value="SH3 Domains"/>
    <property type="match status" value="1"/>
</dbReference>
<dbReference type="OrthoDB" id="3183924at2759"/>
<dbReference type="EMBL" id="BGZK01001820">
    <property type="protein sequence ID" value="GBP86839.1"/>
    <property type="molecule type" value="Genomic_DNA"/>
</dbReference>
<dbReference type="PANTHER" id="PTHR12552:SF1">
    <property type="entry name" value="RHO GTPASE-ACTIVATING PROTEIN GRAF"/>
    <property type="match status" value="1"/>
</dbReference>
<evidence type="ECO:0000259" key="4">
    <source>
        <dbReference type="PROSITE" id="PS50002"/>
    </source>
</evidence>
<accession>A0A4C1ZIU9</accession>
<dbReference type="STRING" id="151549.A0A4C1ZIU9"/>
<evidence type="ECO:0000313" key="5">
    <source>
        <dbReference type="EMBL" id="GBP86839.1"/>
    </source>
</evidence>